<evidence type="ECO:0000256" key="1">
    <source>
        <dbReference type="SAM" id="SignalP"/>
    </source>
</evidence>
<keyword evidence="1" id="KW-0732">Signal</keyword>
<evidence type="ECO:0000313" key="5">
    <source>
        <dbReference type="Proteomes" id="UP000282582"/>
    </source>
</evidence>
<evidence type="ECO:0000313" key="3">
    <source>
        <dbReference type="EMBL" id="RMY11232.1"/>
    </source>
</evidence>
<sequence>MSKYFPLFSLALASSVCAQNTDTDLNPGIGIASCSALNCSNDLSGSSSVCTPEPKSGRVKGVGIVPDVFNISDAAISYTLIGGAPWGNTVDQPGYDFSTRTLYAGADSSTDLSSEPPGCALLLQYQGQTFPEYDDDPANTTSCPQSFAGVQDNTCLDTFVETVRGFAYDNSTDLPRCQALARYVQYNLTEGYCHFYGTLISVSGGAISGPDARTDQAHPAGEGDDVCRPVLPREYGLHEVVSAEQILHSNASVAGMDDANMGGRAGYTPVVSVLYEDEDDQEPDVQFLCMQAYTSSGGQLPVSSLRVDQDESSANGVEASFWKAGVALLSSLAFVL</sequence>
<feature type="chain" id="PRO_5036085912" evidence="1">
    <location>
        <begin position="19"/>
        <end position="336"/>
    </location>
</feature>
<dbReference type="Proteomes" id="UP000281245">
    <property type="component" value="Unassembled WGS sequence"/>
</dbReference>
<dbReference type="Proteomes" id="UP000282582">
    <property type="component" value="Unassembled WGS sequence"/>
</dbReference>
<feature type="signal peptide" evidence="1">
    <location>
        <begin position="1"/>
        <end position="18"/>
    </location>
</feature>
<gene>
    <name evidence="3" type="ORF">D0868_03258</name>
    <name evidence="2" type="ORF">D0869_03775</name>
</gene>
<dbReference type="EMBL" id="QWIK01000182">
    <property type="protein sequence ID" value="RMY11232.1"/>
    <property type="molecule type" value="Genomic_DNA"/>
</dbReference>
<comment type="caution">
    <text evidence="2">The sequence shown here is derived from an EMBL/GenBank/DDBJ whole genome shotgun (WGS) entry which is preliminary data.</text>
</comment>
<evidence type="ECO:0000313" key="4">
    <source>
        <dbReference type="Proteomes" id="UP000281245"/>
    </source>
</evidence>
<dbReference type="OrthoDB" id="3695070at2759"/>
<organism evidence="2 4">
    <name type="scientific">Hortaea werneckii</name>
    <name type="common">Black yeast</name>
    <name type="synonym">Cladosporium werneckii</name>
    <dbReference type="NCBI Taxonomy" id="91943"/>
    <lineage>
        <taxon>Eukaryota</taxon>
        <taxon>Fungi</taxon>
        <taxon>Dikarya</taxon>
        <taxon>Ascomycota</taxon>
        <taxon>Pezizomycotina</taxon>
        <taxon>Dothideomycetes</taxon>
        <taxon>Dothideomycetidae</taxon>
        <taxon>Mycosphaerellales</taxon>
        <taxon>Teratosphaeriaceae</taxon>
        <taxon>Hortaea</taxon>
    </lineage>
</organism>
<dbReference type="EMBL" id="QWIJ01000218">
    <property type="protein sequence ID" value="RMX85501.1"/>
    <property type="molecule type" value="Genomic_DNA"/>
</dbReference>
<protein>
    <submittedName>
        <fullName evidence="2">Uncharacterized protein</fullName>
    </submittedName>
</protein>
<accession>A0A3M6X454</accession>
<proteinExistence type="predicted"/>
<dbReference type="AlphaFoldDB" id="A0A3M6X454"/>
<reference evidence="4 5" key="1">
    <citation type="journal article" date="2018" name="BMC Genomics">
        <title>Genomic evidence for intraspecific hybridization in a clonal and extremely halotolerant yeast.</title>
        <authorList>
            <person name="Gostincar C."/>
            <person name="Stajich J.E."/>
            <person name="Zupancic J."/>
            <person name="Zalar P."/>
            <person name="Gunde-Cimerman N."/>
        </authorList>
    </citation>
    <scope>NUCLEOTIDE SEQUENCE [LARGE SCALE GENOMIC DNA]</scope>
    <source>
        <strain evidence="3 5">EXF-6654</strain>
        <strain evidence="2 4">EXF-6656</strain>
    </source>
</reference>
<evidence type="ECO:0000313" key="2">
    <source>
        <dbReference type="EMBL" id="RMX85501.1"/>
    </source>
</evidence>
<name>A0A3M6X454_HORWE</name>